<name>A0ABV7HIP3_9GAMM</name>
<dbReference type="SUPFAM" id="SSF52540">
    <property type="entry name" value="P-loop containing nucleoside triphosphate hydrolases"/>
    <property type="match status" value="1"/>
</dbReference>
<dbReference type="Proteomes" id="UP001595476">
    <property type="component" value="Unassembled WGS sequence"/>
</dbReference>
<dbReference type="Gene3D" id="3.40.50.1010">
    <property type="entry name" value="5'-nuclease"/>
    <property type="match status" value="1"/>
</dbReference>
<dbReference type="InterPro" id="IPR029060">
    <property type="entry name" value="PIN-like_dom_sf"/>
</dbReference>
<gene>
    <name evidence="6" type="ORF">ACFOEK_15795</name>
</gene>
<dbReference type="SMART" id="SM00670">
    <property type="entry name" value="PINc"/>
    <property type="match status" value="1"/>
</dbReference>
<dbReference type="PANTHER" id="PTHR30473:SF2">
    <property type="entry name" value="PIN DOMAIN-CONTAINING PROTEIN"/>
    <property type="match status" value="1"/>
</dbReference>
<keyword evidence="2" id="KW-0547">Nucleotide-binding</keyword>
<dbReference type="InterPro" id="IPR002716">
    <property type="entry name" value="PIN_dom"/>
</dbReference>
<evidence type="ECO:0000256" key="1">
    <source>
        <dbReference type="ARBA" id="ARBA00010393"/>
    </source>
</evidence>
<feature type="domain" description="PIN" evidence="5">
    <location>
        <begin position="27"/>
        <end position="166"/>
    </location>
</feature>
<comment type="similarity">
    <text evidence="4">In the N-terminal section; belongs to the PINc/VapC protein family.</text>
</comment>
<comment type="caution">
    <text evidence="6">The sequence shown here is derived from an EMBL/GenBank/DDBJ whole genome shotgun (WGS) entry which is preliminary data.</text>
</comment>
<proteinExistence type="inferred from homology"/>
<dbReference type="Pfam" id="PF02562">
    <property type="entry name" value="PhoH"/>
    <property type="match status" value="1"/>
</dbReference>
<dbReference type="PANTHER" id="PTHR30473">
    <property type="entry name" value="PROTEIN PHOH"/>
    <property type="match status" value="1"/>
</dbReference>
<accession>A0ABV7HIP3</accession>
<sequence length="482" mass="53844">MTKSTKRTNTTRLNSIQRTPIPELKSKVYVLDTNVLIHDPNSVINFDEHQVAIPITVLEELDKLKSSKHTVAADCRQAIRRIDELIGDAPPDKVERGVPIIRPDTIQAKGSISILMSDPDSKVTPLNPALPNDLNDNKIINQIVKLQSSSPHIEYVLVTKDINMRLKARGCGIRSEDYQNDQLVSDIDLLPAGFIQLEGSFWDNIDHVESVLEGKRAKHIISKSSLDFDVYYNQFIVDEQGFIGKVVEIGSDHIALKDMCHDLMMSQEAWGLHPRDIHQAMALNILLDPDIHLVTLTGSAGSGKTILALAAAIEQTISIKRYKRIIVTRTIQGLDEDIGFLPGTEEEKMEPWLGAITDNLEALHDDDECRDGSLDYLLQKVPLQFKSLNYMRGRSFQQSFILIDECQNLTPHQIKTIITRAGAGSKVVCLGNLAQIDTAYMNPISSGLTYLTARFRQFPLGGTLQLQGVPRSQLAEYAEQYL</sequence>
<comment type="similarity">
    <text evidence="1">Belongs to the PhoH family.</text>
</comment>
<keyword evidence="7" id="KW-1185">Reference proteome</keyword>
<dbReference type="SUPFAM" id="SSF88723">
    <property type="entry name" value="PIN domain-like"/>
    <property type="match status" value="1"/>
</dbReference>
<keyword evidence="3" id="KW-0067">ATP-binding</keyword>
<dbReference type="InterPro" id="IPR027417">
    <property type="entry name" value="P-loop_NTPase"/>
</dbReference>
<dbReference type="InterPro" id="IPR003714">
    <property type="entry name" value="PhoH"/>
</dbReference>
<dbReference type="Pfam" id="PF13638">
    <property type="entry name" value="PIN_4"/>
    <property type="match status" value="1"/>
</dbReference>
<organism evidence="6 7">
    <name type="scientific">Litoribrevibacter euphylliae</name>
    <dbReference type="NCBI Taxonomy" id="1834034"/>
    <lineage>
        <taxon>Bacteria</taxon>
        <taxon>Pseudomonadati</taxon>
        <taxon>Pseudomonadota</taxon>
        <taxon>Gammaproteobacteria</taxon>
        <taxon>Oceanospirillales</taxon>
        <taxon>Oceanospirillaceae</taxon>
        <taxon>Litoribrevibacter</taxon>
    </lineage>
</organism>
<dbReference type="EMBL" id="JBHRSZ010000007">
    <property type="protein sequence ID" value="MFC3152498.1"/>
    <property type="molecule type" value="Genomic_DNA"/>
</dbReference>
<dbReference type="RefSeq" id="WP_386722428.1">
    <property type="nucleotide sequence ID" value="NZ_JBHRSZ010000007.1"/>
</dbReference>
<reference evidence="7" key="1">
    <citation type="journal article" date="2019" name="Int. J. Syst. Evol. Microbiol.">
        <title>The Global Catalogue of Microorganisms (GCM) 10K type strain sequencing project: providing services to taxonomists for standard genome sequencing and annotation.</title>
        <authorList>
            <consortium name="The Broad Institute Genomics Platform"/>
            <consortium name="The Broad Institute Genome Sequencing Center for Infectious Disease"/>
            <person name="Wu L."/>
            <person name="Ma J."/>
        </authorList>
    </citation>
    <scope>NUCLEOTIDE SEQUENCE [LARGE SCALE GENOMIC DNA]</scope>
    <source>
        <strain evidence="7">KCTC 52438</strain>
    </source>
</reference>
<dbReference type="Gene3D" id="3.40.50.300">
    <property type="entry name" value="P-loop containing nucleotide triphosphate hydrolases"/>
    <property type="match status" value="1"/>
</dbReference>
<evidence type="ECO:0000256" key="3">
    <source>
        <dbReference type="ARBA" id="ARBA00022840"/>
    </source>
</evidence>
<evidence type="ECO:0000256" key="4">
    <source>
        <dbReference type="ARBA" id="ARBA00046345"/>
    </source>
</evidence>
<evidence type="ECO:0000259" key="5">
    <source>
        <dbReference type="SMART" id="SM00670"/>
    </source>
</evidence>
<evidence type="ECO:0000313" key="7">
    <source>
        <dbReference type="Proteomes" id="UP001595476"/>
    </source>
</evidence>
<dbReference type="InterPro" id="IPR051451">
    <property type="entry name" value="PhoH2-like"/>
</dbReference>
<dbReference type="CDD" id="cd09883">
    <property type="entry name" value="PIN_VapC_PhoHL-ATPase"/>
    <property type="match status" value="1"/>
</dbReference>
<evidence type="ECO:0000256" key="2">
    <source>
        <dbReference type="ARBA" id="ARBA00022741"/>
    </source>
</evidence>
<protein>
    <submittedName>
        <fullName evidence="6">PhoH family protein</fullName>
    </submittedName>
</protein>
<evidence type="ECO:0000313" key="6">
    <source>
        <dbReference type="EMBL" id="MFC3152498.1"/>
    </source>
</evidence>